<evidence type="ECO:0000313" key="1">
    <source>
        <dbReference type="EMBL" id="OHX39231.1"/>
    </source>
</evidence>
<proteinExistence type="predicted"/>
<comment type="caution">
    <text evidence="1">The sequence shown here is derived from an EMBL/GenBank/DDBJ whole genome shotgun (WGS) entry which is preliminary data.</text>
</comment>
<accession>A0ABX3CJX7</accession>
<dbReference type="RefSeq" id="WP_071160237.1">
    <property type="nucleotide sequence ID" value="NZ_MBRJ01000078.1"/>
</dbReference>
<sequence length="174" mass="18575">MQQGKDSILLVQSTDAALAAAGLLIGNLTENTYSIENDIIDESTKFGRIVGYGQNSESFEFTAYGETGDPGQKAVLDAIKNKKQIKVWEVDLNLNEGGKHPAVFGYCIVESAEKSSPQDGFVEVSATVQVIGSTQEGEIDPLPAEMIEFARYGFEAPGTSTGEFPEQTKATTGA</sequence>
<keyword evidence="2" id="KW-1185">Reference proteome</keyword>
<dbReference type="Pfam" id="PF06199">
    <property type="entry name" value="Phage_tail_2"/>
    <property type="match status" value="1"/>
</dbReference>
<organism evidence="1 2">
    <name type="scientific">Cytobacillus oceanisediminis</name>
    <dbReference type="NCBI Taxonomy" id="665099"/>
    <lineage>
        <taxon>Bacteria</taxon>
        <taxon>Bacillati</taxon>
        <taxon>Bacillota</taxon>
        <taxon>Bacilli</taxon>
        <taxon>Bacillales</taxon>
        <taxon>Bacillaceae</taxon>
        <taxon>Cytobacillus</taxon>
    </lineage>
</organism>
<dbReference type="Proteomes" id="UP000180194">
    <property type="component" value="Unassembled WGS sequence"/>
</dbReference>
<protein>
    <submittedName>
        <fullName evidence="1">Phage major tail protein, TP901-1 family</fullName>
    </submittedName>
</protein>
<dbReference type="NCBIfam" id="TIGR02126">
    <property type="entry name" value="phgtail_TP901_1"/>
    <property type="match status" value="1"/>
</dbReference>
<dbReference type="EMBL" id="MBRJ01000078">
    <property type="protein sequence ID" value="OHX39231.1"/>
    <property type="molecule type" value="Genomic_DNA"/>
</dbReference>
<name>A0ABX3CJX7_9BACI</name>
<reference evidence="1 2" key="1">
    <citation type="submission" date="2016-07" db="EMBL/GenBank/DDBJ databases">
        <title>Bacillus oceanisediminis whole genome.</title>
        <authorList>
            <person name="Pal Y."/>
            <person name="Verma A."/>
            <person name="Mual P."/>
            <person name="Srinivasan K."/>
        </authorList>
    </citation>
    <scope>NUCLEOTIDE SEQUENCE [LARGE SCALE GENOMIC DNA]</scope>
    <source>
        <strain evidence="1 2">Bhandara28</strain>
    </source>
</reference>
<evidence type="ECO:0000313" key="2">
    <source>
        <dbReference type="Proteomes" id="UP000180194"/>
    </source>
</evidence>
<dbReference type="InterPro" id="IPR011855">
    <property type="entry name" value="Phgtail_TP901_1"/>
</dbReference>
<gene>
    <name evidence="1" type="ORF">BBV17_03825</name>
</gene>